<accession>A0A286GS17</accession>
<protein>
    <recommendedName>
        <fullName evidence="1">pyridoxal kinase</fullName>
        <ecNumber evidence="1">2.7.1.35</ecNumber>
    </recommendedName>
</protein>
<evidence type="ECO:0000313" key="7">
    <source>
        <dbReference type="EMBL" id="SOD98282.1"/>
    </source>
</evidence>
<dbReference type="InterPro" id="IPR029056">
    <property type="entry name" value="Ribokinase-like"/>
</dbReference>
<feature type="domain" description="Pyridoxamine kinase/Phosphomethylpyrimidine kinase" evidence="6">
    <location>
        <begin position="74"/>
        <end position="254"/>
    </location>
</feature>
<dbReference type="InterPro" id="IPR013749">
    <property type="entry name" value="PM/HMP-P_kinase-1"/>
</dbReference>
<dbReference type="GO" id="GO:0008478">
    <property type="term" value="F:pyridoxal kinase activity"/>
    <property type="evidence" value="ECO:0007669"/>
    <property type="project" value="UniProtKB-EC"/>
</dbReference>
<evidence type="ECO:0000313" key="8">
    <source>
        <dbReference type="Proteomes" id="UP000219482"/>
    </source>
</evidence>
<sequence>MVSVLSIQSHVAYGHVGNSSAVFPLQRLGIEVWPVHTVQFSNHTGYGEWTGRVFDGQAVEEVVQGIADRGVLPGCDAVLSGYLGSADIGHAVVQTVGKVRAANPEAVYACDPVIGDVGRGIFVRPGIEEFMREVAVPAADVVTPNHFELDLLSGATTRSLDSVKDAVGAVQALGPSVVLTTSLVSDDTPEDAVDLLASAGGRHFRVRTPRLGVSVNGAGDAIAALFLAHWLDTRSADVALGRAAASVFGLLQRTEDAGSREILLVAAQEEFVAPTRTFEVVEV</sequence>
<dbReference type="Proteomes" id="UP000219482">
    <property type="component" value="Unassembled WGS sequence"/>
</dbReference>
<dbReference type="PANTHER" id="PTHR10534:SF2">
    <property type="entry name" value="PYRIDOXAL KINASE"/>
    <property type="match status" value="1"/>
</dbReference>
<evidence type="ECO:0000256" key="1">
    <source>
        <dbReference type="ARBA" id="ARBA00012104"/>
    </source>
</evidence>
<dbReference type="RefSeq" id="WP_200814633.1">
    <property type="nucleotide sequence ID" value="NZ_OCNK01000002.1"/>
</dbReference>
<name>A0A286GS17_9ACTN</name>
<dbReference type="AlphaFoldDB" id="A0A286GS17"/>
<evidence type="ECO:0000256" key="2">
    <source>
        <dbReference type="ARBA" id="ARBA00022679"/>
    </source>
</evidence>
<dbReference type="InterPro" id="IPR004625">
    <property type="entry name" value="PyrdxlKinase"/>
</dbReference>
<evidence type="ECO:0000256" key="5">
    <source>
        <dbReference type="ARBA" id="ARBA00022840"/>
    </source>
</evidence>
<dbReference type="EMBL" id="OCNK01000002">
    <property type="protein sequence ID" value="SOD98282.1"/>
    <property type="molecule type" value="Genomic_DNA"/>
</dbReference>
<keyword evidence="2" id="KW-0808">Transferase</keyword>
<keyword evidence="4 7" id="KW-0418">Kinase</keyword>
<keyword evidence="8" id="KW-1185">Reference proteome</keyword>
<dbReference type="NCBIfam" id="TIGR00687">
    <property type="entry name" value="pyridox_kin"/>
    <property type="match status" value="1"/>
</dbReference>
<dbReference type="GO" id="GO:0005829">
    <property type="term" value="C:cytosol"/>
    <property type="evidence" value="ECO:0007669"/>
    <property type="project" value="TreeGrafter"/>
</dbReference>
<dbReference type="PANTHER" id="PTHR10534">
    <property type="entry name" value="PYRIDOXAL KINASE"/>
    <property type="match status" value="1"/>
</dbReference>
<dbReference type="CDD" id="cd01173">
    <property type="entry name" value="pyridoxal_pyridoxamine_kinase"/>
    <property type="match status" value="1"/>
</dbReference>
<dbReference type="Pfam" id="PF08543">
    <property type="entry name" value="Phos_pyr_kin"/>
    <property type="match status" value="1"/>
</dbReference>
<evidence type="ECO:0000259" key="6">
    <source>
        <dbReference type="Pfam" id="PF08543"/>
    </source>
</evidence>
<dbReference type="NCBIfam" id="NF004398">
    <property type="entry name" value="PRK05756.1"/>
    <property type="match status" value="1"/>
</dbReference>
<dbReference type="GO" id="GO:0005524">
    <property type="term" value="F:ATP binding"/>
    <property type="evidence" value="ECO:0007669"/>
    <property type="project" value="UniProtKB-KW"/>
</dbReference>
<gene>
    <name evidence="7" type="ORF">SAMN06272739_1822</name>
</gene>
<organism evidence="7 8">
    <name type="scientific">Blastococcus haudaquaticus</name>
    <dbReference type="NCBI Taxonomy" id="1938745"/>
    <lineage>
        <taxon>Bacteria</taxon>
        <taxon>Bacillati</taxon>
        <taxon>Actinomycetota</taxon>
        <taxon>Actinomycetes</taxon>
        <taxon>Geodermatophilales</taxon>
        <taxon>Geodermatophilaceae</taxon>
        <taxon>Blastococcus</taxon>
    </lineage>
</organism>
<dbReference type="GO" id="GO:0009443">
    <property type="term" value="P:pyridoxal 5'-phosphate salvage"/>
    <property type="evidence" value="ECO:0007669"/>
    <property type="project" value="InterPro"/>
</dbReference>
<dbReference type="SUPFAM" id="SSF53613">
    <property type="entry name" value="Ribokinase-like"/>
    <property type="match status" value="1"/>
</dbReference>
<dbReference type="Gene3D" id="3.40.1190.20">
    <property type="match status" value="1"/>
</dbReference>
<keyword evidence="5" id="KW-0067">ATP-binding</keyword>
<reference evidence="8" key="1">
    <citation type="submission" date="2017-09" db="EMBL/GenBank/DDBJ databases">
        <authorList>
            <person name="Varghese N."/>
            <person name="Submissions S."/>
        </authorList>
    </citation>
    <scope>NUCLEOTIDE SEQUENCE [LARGE SCALE GENOMIC DNA]</scope>
    <source>
        <strain evidence="8">DSM 44270</strain>
    </source>
</reference>
<keyword evidence="3" id="KW-0547">Nucleotide-binding</keyword>
<dbReference type="EC" id="2.7.1.35" evidence="1"/>
<evidence type="ECO:0000256" key="3">
    <source>
        <dbReference type="ARBA" id="ARBA00022741"/>
    </source>
</evidence>
<proteinExistence type="predicted"/>
<evidence type="ECO:0000256" key="4">
    <source>
        <dbReference type="ARBA" id="ARBA00022777"/>
    </source>
</evidence>